<dbReference type="PROSITE" id="PS50011">
    <property type="entry name" value="PROTEIN_KINASE_DOM"/>
    <property type="match status" value="1"/>
</dbReference>
<keyword evidence="3" id="KW-1185">Reference proteome</keyword>
<comment type="caution">
    <text evidence="2">The sequence shown here is derived from an EMBL/GenBank/DDBJ whole genome shotgun (WGS) entry which is preliminary data.</text>
</comment>
<protein>
    <recommendedName>
        <fullName evidence="1">Protein kinase domain-containing protein</fullName>
    </recommendedName>
</protein>
<dbReference type="GO" id="GO:0005524">
    <property type="term" value="F:ATP binding"/>
    <property type="evidence" value="ECO:0007669"/>
    <property type="project" value="InterPro"/>
</dbReference>
<dbReference type="InterPro" id="IPR001245">
    <property type="entry name" value="Ser-Thr/Tyr_kinase_cat_dom"/>
</dbReference>
<dbReference type="InterPro" id="IPR011009">
    <property type="entry name" value="Kinase-like_dom_sf"/>
</dbReference>
<dbReference type="GO" id="GO:0007169">
    <property type="term" value="P:cell surface receptor protein tyrosine kinase signaling pathway"/>
    <property type="evidence" value="ECO:0007669"/>
    <property type="project" value="TreeGrafter"/>
</dbReference>
<accession>A0A9P7DW93</accession>
<evidence type="ECO:0000313" key="2">
    <source>
        <dbReference type="EMBL" id="KAG1804871.1"/>
    </source>
</evidence>
<dbReference type="Proteomes" id="UP000719766">
    <property type="component" value="Unassembled WGS sequence"/>
</dbReference>
<dbReference type="GO" id="GO:0005886">
    <property type="term" value="C:plasma membrane"/>
    <property type="evidence" value="ECO:0007669"/>
    <property type="project" value="TreeGrafter"/>
</dbReference>
<dbReference type="RefSeq" id="XP_041166486.1">
    <property type="nucleotide sequence ID" value="XM_041310751.1"/>
</dbReference>
<dbReference type="AlphaFoldDB" id="A0A9P7DW93"/>
<evidence type="ECO:0000259" key="1">
    <source>
        <dbReference type="PROSITE" id="PS50011"/>
    </source>
</evidence>
<dbReference type="EMBL" id="JABBWE010000003">
    <property type="protein sequence ID" value="KAG1804871.1"/>
    <property type="molecule type" value="Genomic_DNA"/>
</dbReference>
<dbReference type="GeneID" id="64604515"/>
<dbReference type="GO" id="GO:0051897">
    <property type="term" value="P:positive regulation of phosphatidylinositol 3-kinase/protein kinase B signal transduction"/>
    <property type="evidence" value="ECO:0007669"/>
    <property type="project" value="TreeGrafter"/>
</dbReference>
<dbReference type="PANTHER" id="PTHR24416:SF634">
    <property type="entry name" value="DISCOIDIN DOMAIN-CONTAINING RECEPTOR TYROSINE KINASE B"/>
    <property type="match status" value="1"/>
</dbReference>
<dbReference type="InterPro" id="IPR050122">
    <property type="entry name" value="RTK"/>
</dbReference>
<dbReference type="InterPro" id="IPR000719">
    <property type="entry name" value="Prot_kinase_dom"/>
</dbReference>
<gene>
    <name evidence="2" type="ORF">HD556DRAFT_486614</name>
</gene>
<feature type="domain" description="Protein kinase" evidence="1">
    <location>
        <begin position="1"/>
        <end position="179"/>
    </location>
</feature>
<evidence type="ECO:0000313" key="3">
    <source>
        <dbReference type="Proteomes" id="UP000719766"/>
    </source>
</evidence>
<dbReference type="GO" id="GO:0005518">
    <property type="term" value="F:collagen binding"/>
    <property type="evidence" value="ECO:0007669"/>
    <property type="project" value="TreeGrafter"/>
</dbReference>
<dbReference type="SUPFAM" id="SSF56112">
    <property type="entry name" value="Protein kinase-like (PK-like)"/>
    <property type="match status" value="1"/>
</dbReference>
<proteinExistence type="predicted"/>
<dbReference type="GO" id="GO:0043235">
    <property type="term" value="C:receptor complex"/>
    <property type="evidence" value="ECO:0007669"/>
    <property type="project" value="TreeGrafter"/>
</dbReference>
<dbReference type="OrthoDB" id="2677182at2759"/>
<sequence length="179" mass="20661">MLKVFEIPTCIPDLTDHIVKCEYPEATNSHKYHICKCTWDRPNHSPVTVAVKVIRVLQPKNILDLTERYDELLQEIKVWGRLQNEHILPVLGYVCGHGHLPSLVFPWMENGSLTNFLREYESLERGERFRLVSSFEYDGIHAQIKFPYVQLQDIASALQYLHAIAVVHGDLTGVSCYQN</sequence>
<dbReference type="PANTHER" id="PTHR24416">
    <property type="entry name" value="TYROSINE-PROTEIN KINASE RECEPTOR"/>
    <property type="match status" value="1"/>
</dbReference>
<name>A0A9P7DW93_9AGAM</name>
<reference evidence="2" key="1">
    <citation type="journal article" date="2020" name="New Phytol.">
        <title>Comparative genomics reveals dynamic genome evolution in host specialist ectomycorrhizal fungi.</title>
        <authorList>
            <person name="Lofgren L.A."/>
            <person name="Nguyen N.H."/>
            <person name="Vilgalys R."/>
            <person name="Ruytinx J."/>
            <person name="Liao H.L."/>
            <person name="Branco S."/>
            <person name="Kuo A."/>
            <person name="LaButti K."/>
            <person name="Lipzen A."/>
            <person name="Andreopoulos W."/>
            <person name="Pangilinan J."/>
            <person name="Riley R."/>
            <person name="Hundley H."/>
            <person name="Na H."/>
            <person name="Barry K."/>
            <person name="Grigoriev I.V."/>
            <person name="Stajich J.E."/>
            <person name="Kennedy P.G."/>
        </authorList>
    </citation>
    <scope>NUCLEOTIDE SEQUENCE</scope>
    <source>
        <strain evidence="2">S12</strain>
    </source>
</reference>
<dbReference type="Gene3D" id="1.10.510.10">
    <property type="entry name" value="Transferase(Phosphotransferase) domain 1"/>
    <property type="match status" value="1"/>
</dbReference>
<dbReference type="Pfam" id="PF07714">
    <property type="entry name" value="PK_Tyr_Ser-Thr"/>
    <property type="match status" value="1"/>
</dbReference>
<organism evidence="2 3">
    <name type="scientific">Suillus plorans</name>
    <dbReference type="NCBI Taxonomy" id="116603"/>
    <lineage>
        <taxon>Eukaryota</taxon>
        <taxon>Fungi</taxon>
        <taxon>Dikarya</taxon>
        <taxon>Basidiomycota</taxon>
        <taxon>Agaricomycotina</taxon>
        <taxon>Agaricomycetes</taxon>
        <taxon>Agaricomycetidae</taxon>
        <taxon>Boletales</taxon>
        <taxon>Suillineae</taxon>
        <taxon>Suillaceae</taxon>
        <taxon>Suillus</taxon>
    </lineage>
</organism>
<dbReference type="GO" id="GO:0004714">
    <property type="term" value="F:transmembrane receptor protein tyrosine kinase activity"/>
    <property type="evidence" value="ECO:0007669"/>
    <property type="project" value="TreeGrafter"/>
</dbReference>